<proteinExistence type="predicted"/>
<dbReference type="AlphaFoldDB" id="A0A8D8QST3"/>
<keyword evidence="1" id="KW-0378">Hydrolase</keyword>
<organism evidence="1">
    <name type="scientific">Cacopsylla melanoneura</name>
    <dbReference type="NCBI Taxonomy" id="428564"/>
    <lineage>
        <taxon>Eukaryota</taxon>
        <taxon>Metazoa</taxon>
        <taxon>Ecdysozoa</taxon>
        <taxon>Arthropoda</taxon>
        <taxon>Hexapoda</taxon>
        <taxon>Insecta</taxon>
        <taxon>Pterygota</taxon>
        <taxon>Neoptera</taxon>
        <taxon>Paraneoptera</taxon>
        <taxon>Hemiptera</taxon>
        <taxon>Sternorrhyncha</taxon>
        <taxon>Psylloidea</taxon>
        <taxon>Psyllidae</taxon>
        <taxon>Psyllinae</taxon>
        <taxon>Cacopsylla</taxon>
    </lineage>
</organism>
<sequence>MYISGEYKPLSYKRKENLRRYGTPEPSPYPLGKVKVPVAMYYSCCNDFLSSKADNILLKKKLNNVVRFQEIAYKKFNHGDFLYGKDSYRLLYRDVLILIDQYTPWEYRSKIPIAH</sequence>
<protein>
    <submittedName>
        <fullName evidence="1">Lysosomal acid lipase/cholesteryl ester hydrolase</fullName>
    </submittedName>
</protein>
<evidence type="ECO:0000313" key="1">
    <source>
        <dbReference type="EMBL" id="CAG6637396.1"/>
    </source>
</evidence>
<dbReference type="EMBL" id="HBUF01098141">
    <property type="protein sequence ID" value="CAG6637396.1"/>
    <property type="molecule type" value="Transcribed_RNA"/>
</dbReference>
<accession>A0A8D8QST3</accession>
<dbReference type="Gene3D" id="3.40.50.1820">
    <property type="entry name" value="alpha/beta hydrolase"/>
    <property type="match status" value="1"/>
</dbReference>
<name>A0A8D8QST3_9HEMI</name>
<dbReference type="SUPFAM" id="SSF53474">
    <property type="entry name" value="alpha/beta-Hydrolases"/>
    <property type="match status" value="1"/>
</dbReference>
<dbReference type="GO" id="GO:0016787">
    <property type="term" value="F:hydrolase activity"/>
    <property type="evidence" value="ECO:0007669"/>
    <property type="project" value="UniProtKB-KW"/>
</dbReference>
<reference evidence="1" key="1">
    <citation type="submission" date="2021-05" db="EMBL/GenBank/DDBJ databases">
        <authorList>
            <person name="Alioto T."/>
            <person name="Alioto T."/>
            <person name="Gomez Garrido J."/>
        </authorList>
    </citation>
    <scope>NUCLEOTIDE SEQUENCE</scope>
</reference>
<dbReference type="InterPro" id="IPR029058">
    <property type="entry name" value="AB_hydrolase_fold"/>
</dbReference>